<protein>
    <submittedName>
        <fullName evidence="2">Uncharacterized protein</fullName>
    </submittedName>
</protein>
<keyword evidence="1" id="KW-0812">Transmembrane</keyword>
<dbReference type="AlphaFoldDB" id="A0A498GYZ8"/>
<dbReference type="RefSeq" id="WP_241648098.1">
    <property type="nucleotide sequence ID" value="NZ_LHQS01000003.1"/>
</dbReference>
<comment type="caution">
    <text evidence="2">The sequence shown here is derived from an EMBL/GenBank/DDBJ whole genome shotgun (WGS) entry which is preliminary data.</text>
</comment>
<accession>A0A498GYZ8</accession>
<reference evidence="2 3" key="1">
    <citation type="journal article" date="2015" name="Int. J. Syst. Evol. Microbiol.">
        <title>Methanoculleus taiwanensis sp. nov., a methanogen isolated from deep marine sediment at the deformation front area near Taiwan.</title>
        <authorList>
            <person name="Weng C.Y."/>
            <person name="Chen S.C."/>
            <person name="Lai M.C."/>
            <person name="Wu S.Y."/>
            <person name="Lin S."/>
            <person name="Yang T.F."/>
            <person name="Chen P.C."/>
        </authorList>
    </citation>
    <scope>NUCLEOTIDE SEQUENCE [LARGE SCALE GENOMIC DNA]</scope>
    <source>
        <strain evidence="2 3">CYW4</strain>
    </source>
</reference>
<evidence type="ECO:0000256" key="1">
    <source>
        <dbReference type="SAM" id="Phobius"/>
    </source>
</evidence>
<gene>
    <name evidence="2" type="ORF">ABH15_11210</name>
</gene>
<keyword evidence="1" id="KW-1133">Transmembrane helix</keyword>
<keyword evidence="1" id="KW-0472">Membrane</keyword>
<sequence length="68" mass="7256">MIQKQRSLSIAAFSGIVCLAAAIAAAAGLLDLWVAELLLVFAFPPFIIFLALWWSASDGVADIPFIGY</sequence>
<evidence type="ECO:0000313" key="3">
    <source>
        <dbReference type="Proteomes" id="UP000290932"/>
    </source>
</evidence>
<feature type="transmembrane region" description="Helical" evidence="1">
    <location>
        <begin position="34"/>
        <end position="54"/>
    </location>
</feature>
<dbReference type="Proteomes" id="UP000290932">
    <property type="component" value="Unassembled WGS sequence"/>
</dbReference>
<name>A0A498GYZ8_9EURY</name>
<organism evidence="2 3">
    <name type="scientific">Methanoculleus taiwanensis</name>
    <dbReference type="NCBI Taxonomy" id="1550565"/>
    <lineage>
        <taxon>Archaea</taxon>
        <taxon>Methanobacteriati</taxon>
        <taxon>Methanobacteriota</taxon>
        <taxon>Stenosarchaea group</taxon>
        <taxon>Methanomicrobia</taxon>
        <taxon>Methanomicrobiales</taxon>
        <taxon>Methanomicrobiaceae</taxon>
        <taxon>Methanoculleus</taxon>
    </lineage>
</organism>
<evidence type="ECO:0000313" key="2">
    <source>
        <dbReference type="EMBL" id="RXE55325.1"/>
    </source>
</evidence>
<proteinExistence type="predicted"/>
<dbReference type="EMBL" id="LHQS01000003">
    <property type="protein sequence ID" value="RXE55325.1"/>
    <property type="molecule type" value="Genomic_DNA"/>
</dbReference>
<keyword evidence="3" id="KW-1185">Reference proteome</keyword>